<geneLocation type="plasmid" evidence="2 3">
    <name>pFA3</name>
</geneLocation>
<reference evidence="2 3" key="1">
    <citation type="submission" date="2021-12" db="EMBL/GenBank/DDBJ databases">
        <title>Genome sequencing of bacteria with rrn-lacking chromosome and rrn-plasmid.</title>
        <authorList>
            <person name="Anda M."/>
            <person name="Iwasaki W."/>
        </authorList>
    </citation>
    <scope>NUCLEOTIDE SEQUENCE [LARGE SCALE GENOMIC DNA]</scope>
    <source>
        <strain evidence="2 3">DSM 100852</strain>
        <plasmid evidence="2 3">pFA3</plasmid>
    </source>
</reference>
<evidence type="ECO:0000256" key="1">
    <source>
        <dbReference type="SAM" id="MobiDB-lite"/>
    </source>
</evidence>
<name>A0AAU9DI13_9BACT</name>
<sequence length="222" mass="26451">MKEYTQSIEKAMGARANPERAEGQKSYMKNRFEFFGLASTERREIQKPFLQKTALPSKGDAYAYIKELWQKDQRELQYFAQELAFRYRSQISLDDIKLYEYMITEKSWWDSVDFIASNLVGNYFRKYPDERERLVQRWLDSGNIWLQRSALLFQLKYKSDLDTELLTATIEILLAGNEFFINKAIGWILREYGKTNPQWVLDFADKHKLSPLSRREALRIIL</sequence>
<proteinExistence type="predicted"/>
<dbReference type="CDD" id="cd07064">
    <property type="entry name" value="AlkD_like_1"/>
    <property type="match status" value="1"/>
</dbReference>
<protein>
    <recommendedName>
        <fullName evidence="4">DNA alkylation repair protein</fullName>
    </recommendedName>
</protein>
<dbReference type="Pfam" id="PF08713">
    <property type="entry name" value="DNA_alkylation"/>
    <property type="match status" value="1"/>
</dbReference>
<dbReference type="EMBL" id="AP025317">
    <property type="protein sequence ID" value="BDD12210.1"/>
    <property type="molecule type" value="Genomic_DNA"/>
</dbReference>
<dbReference type="Gene3D" id="1.25.40.290">
    <property type="entry name" value="ARM repeat domains"/>
    <property type="match status" value="1"/>
</dbReference>
<dbReference type="InterPro" id="IPR016024">
    <property type="entry name" value="ARM-type_fold"/>
</dbReference>
<dbReference type="Gene3D" id="1.20.1660.10">
    <property type="entry name" value="Hypothetical protein (EF3068)"/>
    <property type="match status" value="1"/>
</dbReference>
<evidence type="ECO:0000313" key="2">
    <source>
        <dbReference type="EMBL" id="BDD12210.1"/>
    </source>
</evidence>
<dbReference type="Proteomes" id="UP001348817">
    <property type="component" value="Plasmid pFA3"/>
</dbReference>
<accession>A0AAU9DI13</accession>
<evidence type="ECO:0000313" key="3">
    <source>
        <dbReference type="Proteomes" id="UP001348817"/>
    </source>
</evidence>
<dbReference type="AlphaFoldDB" id="A0AAU9DI13"/>
<dbReference type="KEGG" id="fax:FUAX_46420"/>
<dbReference type="SUPFAM" id="SSF48371">
    <property type="entry name" value="ARM repeat"/>
    <property type="match status" value="1"/>
</dbReference>
<feature type="region of interest" description="Disordered" evidence="1">
    <location>
        <begin position="1"/>
        <end position="21"/>
    </location>
</feature>
<keyword evidence="3" id="KW-1185">Reference proteome</keyword>
<evidence type="ECO:0008006" key="4">
    <source>
        <dbReference type="Google" id="ProtNLM"/>
    </source>
</evidence>
<keyword evidence="2" id="KW-0614">Plasmid</keyword>
<dbReference type="PANTHER" id="PTHR34070">
    <property type="entry name" value="ARMADILLO-TYPE FOLD"/>
    <property type="match status" value="1"/>
</dbReference>
<dbReference type="InterPro" id="IPR014825">
    <property type="entry name" value="DNA_alkylation"/>
</dbReference>
<dbReference type="RefSeq" id="WP_338395352.1">
    <property type="nucleotide sequence ID" value="NZ_AP025317.1"/>
</dbReference>
<organism evidence="2 3">
    <name type="scientific">Fulvitalea axinellae</name>
    <dbReference type="NCBI Taxonomy" id="1182444"/>
    <lineage>
        <taxon>Bacteria</taxon>
        <taxon>Pseudomonadati</taxon>
        <taxon>Bacteroidota</taxon>
        <taxon>Cytophagia</taxon>
        <taxon>Cytophagales</taxon>
        <taxon>Persicobacteraceae</taxon>
        <taxon>Fulvitalea</taxon>
    </lineage>
</organism>
<dbReference type="PANTHER" id="PTHR34070:SF1">
    <property type="entry name" value="DNA ALKYLATION REPAIR PROTEIN"/>
    <property type="match status" value="1"/>
</dbReference>
<gene>
    <name evidence="2" type="ORF">FUAX_46420</name>
</gene>